<dbReference type="KEGG" id="tpe:Tpen_1674"/>
<dbReference type="Proteomes" id="UP000000641">
    <property type="component" value="Chromosome"/>
</dbReference>
<dbReference type="RefSeq" id="WP_011753334.1">
    <property type="nucleotide sequence ID" value="NC_008698.1"/>
</dbReference>
<dbReference type="OrthoDB" id="101914at2157"/>
<reference evidence="3" key="1">
    <citation type="journal article" date="2008" name="J. Bacteriol.">
        <title>Genome sequence of Thermofilum pendens reveals an exceptional loss of biosynthetic pathways without genome reduction.</title>
        <authorList>
            <person name="Anderson I."/>
            <person name="Rodriguez J."/>
            <person name="Susanti D."/>
            <person name="Porat I."/>
            <person name="Reich C."/>
            <person name="Ulrich L.E."/>
            <person name="Elkins J.G."/>
            <person name="Mavromatis K."/>
            <person name="Lykidis A."/>
            <person name="Kim E."/>
            <person name="Thompson L.S."/>
            <person name="Nolan M."/>
            <person name="Land M."/>
            <person name="Copeland A."/>
            <person name="Lapidus A."/>
            <person name="Lucas S."/>
            <person name="Detter C."/>
            <person name="Zhulin I.B."/>
            <person name="Olsen G.J."/>
            <person name="Whitman W."/>
            <person name="Mukhopadhyay B."/>
            <person name="Bristow J."/>
            <person name="Kyrpides N."/>
        </authorList>
    </citation>
    <scope>NUCLEOTIDE SEQUENCE [LARGE SCALE GENOMIC DNA]</scope>
    <source>
        <strain evidence="3">DSM 2475 / Hrk 5</strain>
    </source>
</reference>
<proteinExistence type="predicted"/>
<dbReference type="Pfam" id="PF01402">
    <property type="entry name" value="RHH_1"/>
    <property type="match status" value="1"/>
</dbReference>
<sequence>MKTIAVDEATWKRLRELKDKLGFQSYNDVIRALVEQWHVSRVQESVEKLEIDVDAAEALAFFRQMKSIQKTKA</sequence>
<dbReference type="EnsemblBacteria" id="ABL79069">
    <property type="protein sequence ID" value="ABL79069"/>
    <property type="gene ID" value="Tpen_1674"/>
</dbReference>
<dbReference type="GeneID" id="4600926"/>
<dbReference type="EMBL" id="CP000505">
    <property type="protein sequence ID" value="ABL79069.1"/>
    <property type="molecule type" value="Genomic_DNA"/>
</dbReference>
<dbReference type="eggNOG" id="arCOG03829">
    <property type="taxonomic scope" value="Archaea"/>
</dbReference>
<dbReference type="AlphaFoldDB" id="A1S0T9"/>
<organism evidence="2 3">
    <name type="scientific">Thermofilum pendens (strain DSM 2475 / Hrk 5)</name>
    <dbReference type="NCBI Taxonomy" id="368408"/>
    <lineage>
        <taxon>Archaea</taxon>
        <taxon>Thermoproteota</taxon>
        <taxon>Thermoprotei</taxon>
        <taxon>Thermofilales</taxon>
        <taxon>Thermofilaceae</taxon>
        <taxon>Thermofilum</taxon>
    </lineage>
</organism>
<dbReference type="InterPro" id="IPR002145">
    <property type="entry name" value="CopG"/>
</dbReference>
<accession>A1S0T9</accession>
<feature type="domain" description="Ribbon-helix-helix protein CopG" evidence="1">
    <location>
        <begin position="3"/>
        <end position="38"/>
    </location>
</feature>
<dbReference type="STRING" id="368408.Tpen_1674"/>
<evidence type="ECO:0000259" key="1">
    <source>
        <dbReference type="Pfam" id="PF01402"/>
    </source>
</evidence>
<dbReference type="GO" id="GO:0006355">
    <property type="term" value="P:regulation of DNA-templated transcription"/>
    <property type="evidence" value="ECO:0007669"/>
    <property type="project" value="InterPro"/>
</dbReference>
<name>A1S0T9_THEPD</name>
<keyword evidence="3" id="KW-1185">Reference proteome</keyword>
<evidence type="ECO:0000313" key="3">
    <source>
        <dbReference type="Proteomes" id="UP000000641"/>
    </source>
</evidence>
<evidence type="ECO:0000313" key="2">
    <source>
        <dbReference type="EMBL" id="ABL79069.1"/>
    </source>
</evidence>
<protein>
    <recommendedName>
        <fullName evidence="1">Ribbon-helix-helix protein CopG domain-containing protein</fullName>
    </recommendedName>
</protein>
<gene>
    <name evidence="2" type="ordered locus">Tpen_1674</name>
</gene>
<dbReference type="HOGENOM" id="CLU_2766305_0_0_2"/>